<feature type="compositionally biased region" description="Low complexity" evidence="1">
    <location>
        <begin position="49"/>
        <end position="68"/>
    </location>
</feature>
<dbReference type="SUPFAM" id="SSF52402">
    <property type="entry name" value="Adenine nucleotide alpha hydrolases-like"/>
    <property type="match status" value="1"/>
</dbReference>
<reference evidence="2" key="2">
    <citation type="submission" date="2023-06" db="EMBL/GenBank/DDBJ databases">
        <authorList>
            <person name="Ma L."/>
            <person name="Liu K.-W."/>
            <person name="Li Z."/>
            <person name="Hsiao Y.-Y."/>
            <person name="Qi Y."/>
            <person name="Fu T."/>
            <person name="Tang G."/>
            <person name="Zhang D."/>
            <person name="Sun W.-H."/>
            <person name="Liu D.-K."/>
            <person name="Li Y."/>
            <person name="Chen G.-Z."/>
            <person name="Liu X.-D."/>
            <person name="Liao X.-Y."/>
            <person name="Jiang Y.-T."/>
            <person name="Yu X."/>
            <person name="Hao Y."/>
            <person name="Huang J."/>
            <person name="Zhao X.-W."/>
            <person name="Ke S."/>
            <person name="Chen Y.-Y."/>
            <person name="Wu W.-L."/>
            <person name="Hsu J.-L."/>
            <person name="Lin Y.-F."/>
            <person name="Huang M.-D."/>
            <person name="Li C.-Y."/>
            <person name="Huang L."/>
            <person name="Wang Z.-W."/>
            <person name="Zhao X."/>
            <person name="Zhong W.-Y."/>
            <person name="Peng D.-H."/>
            <person name="Ahmad S."/>
            <person name="Lan S."/>
            <person name="Zhang J.-S."/>
            <person name="Tsai W.-C."/>
            <person name="Van De Peer Y."/>
            <person name="Liu Z.-J."/>
        </authorList>
    </citation>
    <scope>NUCLEOTIDE SEQUENCE</scope>
    <source>
        <strain evidence="2">SCP</strain>
        <tissue evidence="2">Leaves</tissue>
    </source>
</reference>
<dbReference type="Gene3D" id="3.40.50.620">
    <property type="entry name" value="HUPs"/>
    <property type="match status" value="1"/>
</dbReference>
<name>A0AAV9AAC3_ACOGR</name>
<evidence type="ECO:0000313" key="3">
    <source>
        <dbReference type="Proteomes" id="UP001179952"/>
    </source>
</evidence>
<dbReference type="PANTHER" id="PTHR47867:SF1">
    <property type="entry name" value="ADENINE NUCLEOTIDE ALPHA HYDROLASES-LIKE SUPERFAMILY PROTEIN"/>
    <property type="match status" value="1"/>
</dbReference>
<dbReference type="EMBL" id="JAUJYN010000011">
    <property type="protein sequence ID" value="KAK1261113.1"/>
    <property type="molecule type" value="Genomic_DNA"/>
</dbReference>
<evidence type="ECO:0000313" key="2">
    <source>
        <dbReference type="EMBL" id="KAK1261113.1"/>
    </source>
</evidence>
<keyword evidence="3" id="KW-1185">Reference proteome</keyword>
<gene>
    <name evidence="2" type="ORF">QJS04_geneDACA002271</name>
</gene>
<protein>
    <recommendedName>
        <fullName evidence="4">UspA domain-containing protein</fullName>
    </recommendedName>
</protein>
<evidence type="ECO:0008006" key="4">
    <source>
        <dbReference type="Google" id="ProtNLM"/>
    </source>
</evidence>
<comment type="caution">
    <text evidence="2">The sequence shown here is derived from an EMBL/GenBank/DDBJ whole genome shotgun (WGS) entry which is preliminary data.</text>
</comment>
<dbReference type="AlphaFoldDB" id="A0AAV9AAC3"/>
<feature type="region of interest" description="Disordered" evidence="1">
    <location>
        <begin position="47"/>
        <end position="92"/>
    </location>
</feature>
<feature type="compositionally biased region" description="Gly residues" evidence="1">
    <location>
        <begin position="69"/>
        <end position="78"/>
    </location>
</feature>
<dbReference type="Proteomes" id="UP001179952">
    <property type="component" value="Unassembled WGS sequence"/>
</dbReference>
<reference evidence="2" key="1">
    <citation type="journal article" date="2023" name="Nat. Commun.">
        <title>Diploid and tetraploid genomes of Acorus and the evolution of monocots.</title>
        <authorList>
            <person name="Ma L."/>
            <person name="Liu K.W."/>
            <person name="Li Z."/>
            <person name="Hsiao Y.Y."/>
            <person name="Qi Y."/>
            <person name="Fu T."/>
            <person name="Tang G.D."/>
            <person name="Zhang D."/>
            <person name="Sun W.H."/>
            <person name="Liu D.K."/>
            <person name="Li Y."/>
            <person name="Chen G.Z."/>
            <person name="Liu X.D."/>
            <person name="Liao X.Y."/>
            <person name="Jiang Y.T."/>
            <person name="Yu X."/>
            <person name="Hao Y."/>
            <person name="Huang J."/>
            <person name="Zhao X.W."/>
            <person name="Ke S."/>
            <person name="Chen Y.Y."/>
            <person name="Wu W.L."/>
            <person name="Hsu J.L."/>
            <person name="Lin Y.F."/>
            <person name="Huang M.D."/>
            <person name="Li C.Y."/>
            <person name="Huang L."/>
            <person name="Wang Z.W."/>
            <person name="Zhao X."/>
            <person name="Zhong W.Y."/>
            <person name="Peng D.H."/>
            <person name="Ahmad S."/>
            <person name="Lan S."/>
            <person name="Zhang J.S."/>
            <person name="Tsai W.C."/>
            <person name="Van de Peer Y."/>
            <person name="Liu Z.J."/>
        </authorList>
    </citation>
    <scope>NUCLEOTIDE SEQUENCE</scope>
    <source>
        <strain evidence="2">SCP</strain>
    </source>
</reference>
<dbReference type="PANTHER" id="PTHR47867">
    <property type="entry name" value="ADENINE NUCLEOTIDE ALPHA HYDROLASES-LIKE SUPERFAMILY PROTEIN"/>
    <property type="match status" value="1"/>
</dbReference>
<sequence length="204" mass="22084">MSVTAATPPRRVVMVVADPGRESTWALEWALSHAVLEHDELVLLHVDPHNSGSNNNNNNHPRRQSSSIGSGGGGGGFPGLFRPRTQQSSEGQEFLENMRAACEAAQPTVKVRAEVAEMMEGKEGKALAVLSNAKAFAVDLLVIGQRRNSSFLGLRKMGETNKGTDTAEYLIENSKCLCVGVQKKGQNAGYLLNTKTHKNFWLLA</sequence>
<organism evidence="2 3">
    <name type="scientific">Acorus gramineus</name>
    <name type="common">Dwarf sweet flag</name>
    <dbReference type="NCBI Taxonomy" id="55184"/>
    <lineage>
        <taxon>Eukaryota</taxon>
        <taxon>Viridiplantae</taxon>
        <taxon>Streptophyta</taxon>
        <taxon>Embryophyta</taxon>
        <taxon>Tracheophyta</taxon>
        <taxon>Spermatophyta</taxon>
        <taxon>Magnoliopsida</taxon>
        <taxon>Liliopsida</taxon>
        <taxon>Acoraceae</taxon>
        <taxon>Acorus</taxon>
    </lineage>
</organism>
<dbReference type="InterPro" id="IPR014729">
    <property type="entry name" value="Rossmann-like_a/b/a_fold"/>
</dbReference>
<proteinExistence type="predicted"/>
<evidence type="ECO:0000256" key="1">
    <source>
        <dbReference type="SAM" id="MobiDB-lite"/>
    </source>
</evidence>
<accession>A0AAV9AAC3</accession>